<dbReference type="AlphaFoldDB" id="A0A371JVF4"/>
<evidence type="ECO:0000313" key="2">
    <source>
        <dbReference type="Proteomes" id="UP000261828"/>
    </source>
</evidence>
<keyword evidence="2" id="KW-1185">Reference proteome</keyword>
<proteinExistence type="predicted"/>
<dbReference type="OrthoDB" id="1449010at2"/>
<evidence type="ECO:0000313" key="1">
    <source>
        <dbReference type="EMBL" id="RDY61794.1"/>
    </source>
</evidence>
<reference evidence="1 2" key="1">
    <citation type="submission" date="2018-08" db="EMBL/GenBank/DDBJ databases">
        <title>Muricauda nanhaiensis sp. nov., isolated from seawater of the South China Sea.</title>
        <authorList>
            <person name="Dang Y."/>
        </authorList>
    </citation>
    <scope>NUCLEOTIDE SEQUENCE [LARGE SCALE GENOMIC DNA]</scope>
    <source>
        <strain evidence="1 2">SM1704</strain>
    </source>
</reference>
<sequence length="108" mass="12654">MKTNKKNRSNIKEQHYGTIHNFVYHNERTGLYGKKLEALYRLVQWKGKPLDFPTDHKFYNVKVIEYADRDFIGFIRTGFSKKAFFPCKLQTVALRLLGNTGKSKAPLQ</sequence>
<accession>A0A371JVF4</accession>
<gene>
    <name evidence="1" type="ORF">DX873_06505</name>
</gene>
<comment type="caution">
    <text evidence="1">The sequence shown here is derived from an EMBL/GenBank/DDBJ whole genome shotgun (WGS) entry which is preliminary data.</text>
</comment>
<organism evidence="1 2">
    <name type="scientific">Flagellimonas nanhaiensis</name>
    <dbReference type="NCBI Taxonomy" id="2292706"/>
    <lineage>
        <taxon>Bacteria</taxon>
        <taxon>Pseudomonadati</taxon>
        <taxon>Bacteroidota</taxon>
        <taxon>Flavobacteriia</taxon>
        <taxon>Flavobacteriales</taxon>
        <taxon>Flavobacteriaceae</taxon>
        <taxon>Flagellimonas</taxon>
    </lineage>
</organism>
<dbReference type="EMBL" id="QTJX01000001">
    <property type="protein sequence ID" value="RDY61794.1"/>
    <property type="molecule type" value="Genomic_DNA"/>
</dbReference>
<dbReference type="Proteomes" id="UP000261828">
    <property type="component" value="Unassembled WGS sequence"/>
</dbReference>
<dbReference type="RefSeq" id="WP_116183675.1">
    <property type="nucleotide sequence ID" value="NZ_QTJX01000001.1"/>
</dbReference>
<protein>
    <submittedName>
        <fullName evidence="1">Uncharacterized protein</fullName>
    </submittedName>
</protein>
<name>A0A371JVF4_9FLAO</name>